<proteinExistence type="predicted"/>
<reference evidence="2 3" key="1">
    <citation type="submission" date="2017-10" db="EMBL/GenBank/DDBJ databases">
        <title>Comparative genomics between pathogenic Norcardia.</title>
        <authorList>
            <person name="Zeng L."/>
        </authorList>
    </citation>
    <scope>NUCLEOTIDE SEQUENCE [LARGE SCALE GENOMIC DNA]</scope>
    <source>
        <strain evidence="2 3">NC_YFY_NT001</strain>
    </source>
</reference>
<name>A0A291RMH9_9NOCA</name>
<dbReference type="Pfam" id="PF14246">
    <property type="entry name" value="TetR_C_7"/>
    <property type="match status" value="1"/>
</dbReference>
<gene>
    <name evidence="2" type="ORF">CRH09_22280</name>
</gene>
<evidence type="ECO:0000313" key="3">
    <source>
        <dbReference type="Proteomes" id="UP000221961"/>
    </source>
</evidence>
<evidence type="ECO:0000313" key="2">
    <source>
        <dbReference type="EMBL" id="ATL68508.1"/>
    </source>
</evidence>
<dbReference type="EMBL" id="CP023778">
    <property type="protein sequence ID" value="ATL68508.1"/>
    <property type="molecule type" value="Genomic_DNA"/>
</dbReference>
<organism evidence="2 3">
    <name type="scientific">Nocardia terpenica</name>
    <dbReference type="NCBI Taxonomy" id="455432"/>
    <lineage>
        <taxon>Bacteria</taxon>
        <taxon>Bacillati</taxon>
        <taxon>Actinomycetota</taxon>
        <taxon>Actinomycetes</taxon>
        <taxon>Mycobacteriales</taxon>
        <taxon>Nocardiaceae</taxon>
        <taxon>Nocardia</taxon>
    </lineage>
</organism>
<dbReference type="InterPro" id="IPR039536">
    <property type="entry name" value="TetR_C_Proteobacteria"/>
</dbReference>
<feature type="domain" description="Transcriptional regulator TetR C-terminal Proteobacteria type" evidence="1">
    <location>
        <begin position="53"/>
        <end position="98"/>
    </location>
</feature>
<dbReference type="AlphaFoldDB" id="A0A291RMH9"/>
<protein>
    <recommendedName>
        <fullName evidence="1">Transcriptional regulator TetR C-terminal Proteobacteria type domain-containing protein</fullName>
    </recommendedName>
</protein>
<evidence type="ECO:0000259" key="1">
    <source>
        <dbReference type="Pfam" id="PF14246"/>
    </source>
</evidence>
<sequence>MYSSPFRCTGSCMYRSSASRSGIAVRYAWVKPSAGSPRSGPTVENTVDSIDAIAAEQFGALLTGPVESRSRLGTRKLPASELREVTENAVATFLRAFGSDR</sequence>
<accession>A0A291RMH9</accession>
<dbReference type="KEGG" id="ntp:CRH09_22280"/>
<dbReference type="Proteomes" id="UP000221961">
    <property type="component" value="Chromosome"/>
</dbReference>
<dbReference type="Gene3D" id="1.10.357.10">
    <property type="entry name" value="Tetracycline Repressor, domain 2"/>
    <property type="match status" value="1"/>
</dbReference>